<dbReference type="InterPro" id="IPR016035">
    <property type="entry name" value="Acyl_Trfase/lysoPLipase"/>
</dbReference>
<comment type="caution">
    <text evidence="4">Lacks conserved residue(s) required for the propagation of feature annotation.</text>
</comment>
<dbReference type="InterPro" id="IPR021771">
    <property type="entry name" value="Triacylglycerol_lipase_N"/>
</dbReference>
<dbReference type="Pfam" id="PF01734">
    <property type="entry name" value="Patatin"/>
    <property type="match status" value="1"/>
</dbReference>
<dbReference type="PANTHER" id="PTHR14226:SF10">
    <property type="entry name" value="TRIACYLGLYCEROL LIPASE 4-RELATED"/>
    <property type="match status" value="1"/>
</dbReference>
<keyword evidence="1 4" id="KW-0378">Hydrolase</keyword>
<evidence type="ECO:0000313" key="8">
    <source>
        <dbReference type="Proteomes" id="UP001362899"/>
    </source>
</evidence>
<dbReference type="InterPro" id="IPR050301">
    <property type="entry name" value="NTE"/>
</dbReference>
<dbReference type="InterPro" id="IPR002641">
    <property type="entry name" value="PNPLA_dom"/>
</dbReference>
<dbReference type="SUPFAM" id="SSF52151">
    <property type="entry name" value="FabD/lysophospholipase-like"/>
    <property type="match status" value="1"/>
</dbReference>
<organism evidence="7 8">
    <name type="scientific">Starmerella bacillaris</name>
    <name type="common">Yeast</name>
    <name type="synonym">Candida zemplinina</name>
    <dbReference type="NCBI Taxonomy" id="1247836"/>
    <lineage>
        <taxon>Eukaryota</taxon>
        <taxon>Fungi</taxon>
        <taxon>Dikarya</taxon>
        <taxon>Ascomycota</taxon>
        <taxon>Saccharomycotina</taxon>
        <taxon>Dipodascomycetes</taxon>
        <taxon>Dipodascales</taxon>
        <taxon>Trichomonascaceae</taxon>
        <taxon>Starmerella</taxon>
    </lineage>
</organism>
<evidence type="ECO:0000256" key="2">
    <source>
        <dbReference type="ARBA" id="ARBA00022963"/>
    </source>
</evidence>
<keyword evidence="8" id="KW-1185">Reference proteome</keyword>
<dbReference type="GO" id="GO:0004806">
    <property type="term" value="F:triacylglycerol lipase activity"/>
    <property type="evidence" value="ECO:0007669"/>
    <property type="project" value="InterPro"/>
</dbReference>
<feature type="region of interest" description="Disordered" evidence="5">
    <location>
        <begin position="534"/>
        <end position="559"/>
    </location>
</feature>
<sequence length="592" mass="66618">MVTANTTSASESGNPDERDISEYTLKELSAAQQNATDYETWRKFSRAIDHATGQDEWKLKKESPVYDYEEIQKKLDDLRDARLANNVDKLIYLVRTTFSRNIGNMGDTRLYTHCQCGTKQLIEDYISECELALQHIVKNTTDPEKVLETLVETKKAFGNTALVLSGGSIMGFLHAGVARELLDNGLLPRIISGTSAGSIFASLICIHRDEDFDKLWEIAKIPLSIFEPIGQAESFATRLKRFLTVGTWIDSKFLRLMMQELLGDITFQEAYNRTGRILNVSVSVKGSHDMPRLLNYLTAPNVLIWSAVVCSCSVPYVFAADSVLAIDPVSRKLFPWTQASFMDGSVDNDMPLGRLTEMFNVNHFVACQVNPHIAPLIPRPSISPEQKLPKRGWLNSKINAACRSASSFFMDELEYTLSILKVAGIGGSPVNLMLKIILQDYYGDVTMVPPIYLKDWQGLLNNPTQEQVDEMIERGARTTWPQLAIIRNHCAVELALDRAVVELRAQCIRTIARLASPVPPTLPTYEYEYEDHDTITDDDETSDSSFSAETKPRRPARRFLRSNSVSAPWTIEKEDFDLPKHTSPRAIKLHEA</sequence>
<feature type="domain" description="PNPLA" evidence="6">
    <location>
        <begin position="162"/>
        <end position="356"/>
    </location>
</feature>
<dbReference type="Gene3D" id="3.40.1090.10">
    <property type="entry name" value="Cytosolic phospholipase A2 catalytic domain"/>
    <property type="match status" value="2"/>
</dbReference>
<evidence type="ECO:0000313" key="7">
    <source>
        <dbReference type="EMBL" id="GMM53177.1"/>
    </source>
</evidence>
<name>A0AAV5RPK7_STABA</name>
<dbReference type="GO" id="GO:0016042">
    <property type="term" value="P:lipid catabolic process"/>
    <property type="evidence" value="ECO:0007669"/>
    <property type="project" value="UniProtKB-UniRule"/>
</dbReference>
<dbReference type="AlphaFoldDB" id="A0AAV5RPK7"/>
<feature type="active site" description="Proton acceptor" evidence="4">
    <location>
        <position position="343"/>
    </location>
</feature>
<proteinExistence type="predicted"/>
<dbReference type="Proteomes" id="UP001362899">
    <property type="component" value="Unassembled WGS sequence"/>
</dbReference>
<evidence type="ECO:0000259" key="6">
    <source>
        <dbReference type="PROSITE" id="PS51635"/>
    </source>
</evidence>
<dbReference type="PANTHER" id="PTHR14226">
    <property type="entry name" value="NEUROPATHY TARGET ESTERASE/SWISS CHEESE D.MELANOGASTER"/>
    <property type="match status" value="1"/>
</dbReference>
<protein>
    <submittedName>
        <fullName evidence="7">Triacylglycerol lipase</fullName>
    </submittedName>
</protein>
<evidence type="ECO:0000256" key="1">
    <source>
        <dbReference type="ARBA" id="ARBA00022801"/>
    </source>
</evidence>
<feature type="compositionally biased region" description="Polar residues" evidence="5">
    <location>
        <begin position="1"/>
        <end position="13"/>
    </location>
</feature>
<dbReference type="GO" id="GO:0006641">
    <property type="term" value="P:triglyceride metabolic process"/>
    <property type="evidence" value="ECO:0007669"/>
    <property type="project" value="UniProtKB-ARBA"/>
</dbReference>
<accession>A0AAV5RPK7</accession>
<evidence type="ECO:0000256" key="4">
    <source>
        <dbReference type="PROSITE-ProRule" id="PRU01161"/>
    </source>
</evidence>
<evidence type="ECO:0000256" key="5">
    <source>
        <dbReference type="SAM" id="MobiDB-lite"/>
    </source>
</evidence>
<dbReference type="EMBL" id="BTGC01000008">
    <property type="protein sequence ID" value="GMM53177.1"/>
    <property type="molecule type" value="Genomic_DNA"/>
</dbReference>
<reference evidence="7 8" key="1">
    <citation type="journal article" date="2023" name="Elife">
        <title>Identification of key yeast species and microbe-microbe interactions impacting larval growth of Drosophila in the wild.</title>
        <authorList>
            <person name="Mure A."/>
            <person name="Sugiura Y."/>
            <person name="Maeda R."/>
            <person name="Honda K."/>
            <person name="Sakurai N."/>
            <person name="Takahashi Y."/>
            <person name="Watada M."/>
            <person name="Katoh T."/>
            <person name="Gotoh A."/>
            <person name="Gotoh Y."/>
            <person name="Taniguchi I."/>
            <person name="Nakamura K."/>
            <person name="Hayashi T."/>
            <person name="Katayama T."/>
            <person name="Uemura T."/>
            <person name="Hattori Y."/>
        </authorList>
    </citation>
    <scope>NUCLEOTIDE SEQUENCE [LARGE SCALE GENOMIC DNA]</scope>
    <source>
        <strain evidence="7 8">SB-73</strain>
    </source>
</reference>
<keyword evidence="2 4" id="KW-0442">Lipid degradation</keyword>
<keyword evidence="3 4" id="KW-0443">Lipid metabolism</keyword>
<dbReference type="Pfam" id="PF11815">
    <property type="entry name" value="DUF3336"/>
    <property type="match status" value="1"/>
</dbReference>
<evidence type="ECO:0000256" key="3">
    <source>
        <dbReference type="ARBA" id="ARBA00023098"/>
    </source>
</evidence>
<feature type="region of interest" description="Disordered" evidence="5">
    <location>
        <begin position="1"/>
        <end position="22"/>
    </location>
</feature>
<comment type="caution">
    <text evidence="7">The sequence shown here is derived from an EMBL/GenBank/DDBJ whole genome shotgun (WGS) entry which is preliminary data.</text>
</comment>
<gene>
    <name evidence="7" type="ORF">DASB73_041400</name>
</gene>
<feature type="short sequence motif" description="GXSXG" evidence="4">
    <location>
        <begin position="193"/>
        <end position="197"/>
    </location>
</feature>
<dbReference type="PROSITE" id="PS51635">
    <property type="entry name" value="PNPLA"/>
    <property type="match status" value="1"/>
</dbReference>
<feature type="active site" description="Nucleophile" evidence="4">
    <location>
        <position position="195"/>
    </location>
</feature>